<organism evidence="1 2">
    <name type="scientific">Ochrobactrum teleogrylli</name>
    <dbReference type="NCBI Taxonomy" id="2479765"/>
    <lineage>
        <taxon>Bacteria</taxon>
        <taxon>Pseudomonadati</taxon>
        <taxon>Pseudomonadota</taxon>
        <taxon>Alphaproteobacteria</taxon>
        <taxon>Hyphomicrobiales</taxon>
        <taxon>Brucellaceae</taxon>
        <taxon>Brucella/Ochrobactrum group</taxon>
        <taxon>Ochrobactrum</taxon>
    </lineage>
</organism>
<reference evidence="1 2" key="1">
    <citation type="submission" date="2019-06" db="EMBL/GenBank/DDBJ databases">
        <title>Ochrobactrum cricket sp.nov., isolated from the insect Teleogryllus occipitalis living in deserted cropland.</title>
        <authorList>
            <person name="Hu M."/>
        </authorList>
    </citation>
    <scope>NUCLEOTIDE SEQUENCE [LARGE SCALE GENOMIC DNA]</scope>
    <source>
        <strain evidence="1 2">LCB8</strain>
    </source>
</reference>
<name>A0ABY2Y4P6_9HYPH</name>
<sequence length="68" mass="7890">MRKPRNPMSVAWPRNYFFLSHYPTQNRFALLLEMLLADEPDFTHLGDERGIDFACLAHAEQLLELANG</sequence>
<dbReference type="EMBL" id="VEWL01000005">
    <property type="protein sequence ID" value="TNV16331.1"/>
    <property type="molecule type" value="Genomic_DNA"/>
</dbReference>
<evidence type="ECO:0000313" key="1">
    <source>
        <dbReference type="EMBL" id="TNV16331.1"/>
    </source>
</evidence>
<accession>A0ABY2Y4P6</accession>
<gene>
    <name evidence="1" type="ORF">FIC94_10980</name>
</gene>
<keyword evidence="2" id="KW-1185">Reference proteome</keyword>
<proteinExistence type="predicted"/>
<evidence type="ECO:0000313" key="2">
    <source>
        <dbReference type="Proteomes" id="UP000312784"/>
    </source>
</evidence>
<comment type="caution">
    <text evidence="1">The sequence shown here is derived from an EMBL/GenBank/DDBJ whole genome shotgun (WGS) entry which is preliminary data.</text>
</comment>
<protein>
    <submittedName>
        <fullName evidence="1">Uncharacterized protein</fullName>
    </submittedName>
</protein>
<dbReference type="Proteomes" id="UP000312784">
    <property type="component" value="Unassembled WGS sequence"/>
</dbReference>